<name>A0A494X260_9BACL</name>
<evidence type="ECO:0000313" key="2">
    <source>
        <dbReference type="Proteomes" id="UP000282076"/>
    </source>
</evidence>
<dbReference type="AlphaFoldDB" id="A0A494X260"/>
<reference evidence="1 2" key="1">
    <citation type="submission" date="2018-10" db="EMBL/GenBank/DDBJ databases">
        <title>Cohnella sp. M2MS4P-1, whole genome shotgun sequence.</title>
        <authorList>
            <person name="Tuo L."/>
        </authorList>
    </citation>
    <scope>NUCLEOTIDE SEQUENCE [LARGE SCALE GENOMIC DNA]</scope>
    <source>
        <strain evidence="1 2">M2MS4P-1</strain>
    </source>
</reference>
<dbReference type="RefSeq" id="WP_120980031.1">
    <property type="nucleotide sequence ID" value="NZ_RBZM01000017.1"/>
</dbReference>
<evidence type="ECO:0000313" key="1">
    <source>
        <dbReference type="EMBL" id="RKP44805.1"/>
    </source>
</evidence>
<dbReference type="Proteomes" id="UP000282076">
    <property type="component" value="Unassembled WGS sequence"/>
</dbReference>
<proteinExistence type="predicted"/>
<gene>
    <name evidence="1" type="ORF">D7Z26_26430</name>
</gene>
<keyword evidence="2" id="KW-1185">Reference proteome</keyword>
<dbReference type="OrthoDB" id="2663237at2"/>
<accession>A0A494X260</accession>
<protein>
    <submittedName>
        <fullName evidence="1">Uncharacterized protein</fullName>
    </submittedName>
</protein>
<organism evidence="1 2">
    <name type="scientific">Cohnella endophytica</name>
    <dbReference type="NCBI Taxonomy" id="2419778"/>
    <lineage>
        <taxon>Bacteria</taxon>
        <taxon>Bacillati</taxon>
        <taxon>Bacillota</taxon>
        <taxon>Bacilli</taxon>
        <taxon>Bacillales</taxon>
        <taxon>Paenibacillaceae</taxon>
        <taxon>Cohnella</taxon>
    </lineage>
</organism>
<dbReference type="EMBL" id="RBZM01000017">
    <property type="protein sequence ID" value="RKP44805.1"/>
    <property type="molecule type" value="Genomic_DNA"/>
</dbReference>
<sequence>MAAKSKITRTTAKQWIGKPVYIELIDGSSYIGWVTGAERGQLVISGRKSPFNPKMTSSKRAGKARVSSFLPGMIGSMLGGGSLFGGGGNLGAAGANAAGAAGAAGAAAPLGGGGGGGFGGLGGIMGFMGKAMPMMKMGFGMIRTIIPMLQGFKL</sequence>
<comment type="caution">
    <text evidence="1">The sequence shown here is derived from an EMBL/GenBank/DDBJ whole genome shotgun (WGS) entry which is preliminary data.</text>
</comment>